<sequence length="201" mass="20776">MCACLVAFCTFHLRSAGQQDGGGVSDDESAQRRLSNDSDPNEGEAGGGHFTKGPWLSLCSAIDAPIAEEGASGSKAVQAFLRGAVSPMLEVLAGDFDLRVPVVTAVIDSYTKLSISDVVVELVDPSGRIKGHLHPGCLEEHGPSLGPGAALLLKEVSIFVSGPGTTRLLNVHPDCVLAVFPADTSPPAPSRLEWLTTCGGS</sequence>
<feature type="signal peptide" evidence="2">
    <location>
        <begin position="1"/>
        <end position="16"/>
    </location>
</feature>
<dbReference type="GO" id="GO:0000725">
    <property type="term" value="P:recombinational repair"/>
    <property type="evidence" value="ECO:0007669"/>
    <property type="project" value="InterPro"/>
</dbReference>
<dbReference type="EMBL" id="FN648054">
    <property type="protein sequence ID" value="CBN75592.1"/>
    <property type="molecule type" value="Genomic_DNA"/>
</dbReference>
<proteinExistence type="predicted"/>
<feature type="chain" id="PRO_5003117126" description="Homologous recombination OB-fold protein OB-fold domain-containing protein" evidence="2">
    <location>
        <begin position="17"/>
        <end position="201"/>
    </location>
</feature>
<accession>D8LFD2</accession>
<dbReference type="PANTHER" id="PTHR14523:SF1">
    <property type="entry name" value="HOMOLOGOUS RECOMBINATION OB-FOLD PROTEIN"/>
    <property type="match status" value="1"/>
</dbReference>
<keyword evidence="5" id="KW-1185">Reference proteome</keyword>
<dbReference type="InParanoid" id="D8LFD2"/>
<dbReference type="Proteomes" id="UP000002630">
    <property type="component" value="Linkage Group LG18"/>
</dbReference>
<dbReference type="EMBL" id="FN649743">
    <property type="protein sequence ID" value="CBN75592.1"/>
    <property type="molecule type" value="Genomic_DNA"/>
</dbReference>
<evidence type="ECO:0000256" key="2">
    <source>
        <dbReference type="SAM" id="SignalP"/>
    </source>
</evidence>
<dbReference type="OrthoDB" id="550780at2759"/>
<name>D8LFD2_ECTSI</name>
<protein>
    <recommendedName>
        <fullName evidence="3">Homologous recombination OB-fold protein OB-fold domain-containing protein</fullName>
    </recommendedName>
</protein>
<gene>
    <name evidence="4" type="ORF">Esi_0148_0028</name>
</gene>
<keyword evidence="2" id="KW-0732">Signal</keyword>
<evidence type="ECO:0000313" key="5">
    <source>
        <dbReference type="Proteomes" id="UP000002630"/>
    </source>
</evidence>
<feature type="domain" description="Homologous recombination OB-fold protein OB-fold" evidence="3">
    <location>
        <begin position="99"/>
        <end position="182"/>
    </location>
</feature>
<dbReference type="InterPro" id="IPR028045">
    <property type="entry name" value="HROB"/>
</dbReference>
<dbReference type="Pfam" id="PF15072">
    <property type="entry name" value="HROB"/>
    <property type="match status" value="1"/>
</dbReference>
<evidence type="ECO:0000259" key="3">
    <source>
        <dbReference type="Pfam" id="PF15072"/>
    </source>
</evidence>
<evidence type="ECO:0000256" key="1">
    <source>
        <dbReference type="SAM" id="MobiDB-lite"/>
    </source>
</evidence>
<dbReference type="AlphaFoldDB" id="D8LFD2"/>
<reference evidence="4 5" key="1">
    <citation type="journal article" date="2010" name="Nature">
        <title>The Ectocarpus genome and the independent evolution of multicellularity in brown algae.</title>
        <authorList>
            <person name="Cock J.M."/>
            <person name="Sterck L."/>
            <person name="Rouze P."/>
            <person name="Scornet D."/>
            <person name="Allen A.E."/>
            <person name="Amoutzias G."/>
            <person name="Anthouard V."/>
            <person name="Artiguenave F."/>
            <person name="Aury J.M."/>
            <person name="Badger J.H."/>
            <person name="Beszteri B."/>
            <person name="Billiau K."/>
            <person name="Bonnet E."/>
            <person name="Bothwell J.H."/>
            <person name="Bowler C."/>
            <person name="Boyen C."/>
            <person name="Brownlee C."/>
            <person name="Carrano C.J."/>
            <person name="Charrier B."/>
            <person name="Cho G.Y."/>
            <person name="Coelho S.M."/>
            <person name="Collen J."/>
            <person name="Corre E."/>
            <person name="Da Silva C."/>
            <person name="Delage L."/>
            <person name="Delaroque N."/>
            <person name="Dittami S.M."/>
            <person name="Doulbeau S."/>
            <person name="Elias M."/>
            <person name="Farnham G."/>
            <person name="Gachon C.M."/>
            <person name="Gschloessl B."/>
            <person name="Heesch S."/>
            <person name="Jabbari K."/>
            <person name="Jubin C."/>
            <person name="Kawai H."/>
            <person name="Kimura K."/>
            <person name="Kloareg B."/>
            <person name="Kupper F.C."/>
            <person name="Lang D."/>
            <person name="Le Bail A."/>
            <person name="Leblanc C."/>
            <person name="Lerouge P."/>
            <person name="Lohr M."/>
            <person name="Lopez P.J."/>
            <person name="Martens C."/>
            <person name="Maumus F."/>
            <person name="Michel G."/>
            <person name="Miranda-Saavedra D."/>
            <person name="Morales J."/>
            <person name="Moreau H."/>
            <person name="Motomura T."/>
            <person name="Nagasato C."/>
            <person name="Napoli C.A."/>
            <person name="Nelson D.R."/>
            <person name="Nyvall-Collen P."/>
            <person name="Peters A.F."/>
            <person name="Pommier C."/>
            <person name="Potin P."/>
            <person name="Poulain J."/>
            <person name="Quesneville H."/>
            <person name="Read B."/>
            <person name="Rensing S.A."/>
            <person name="Ritter A."/>
            <person name="Rousvoal S."/>
            <person name="Samanta M."/>
            <person name="Samson G."/>
            <person name="Schroeder D.C."/>
            <person name="Segurens B."/>
            <person name="Strittmatter M."/>
            <person name="Tonon T."/>
            <person name="Tregear J.W."/>
            <person name="Valentin K."/>
            <person name="von Dassow P."/>
            <person name="Yamagishi T."/>
            <person name="Van de Peer Y."/>
            <person name="Wincker P."/>
        </authorList>
    </citation>
    <scope>NUCLEOTIDE SEQUENCE [LARGE SCALE GENOMIC DNA]</scope>
    <source>
        <strain evidence="5">Ec32 / CCAP1310/4</strain>
    </source>
</reference>
<evidence type="ECO:0000313" key="4">
    <source>
        <dbReference type="EMBL" id="CBN75592.1"/>
    </source>
</evidence>
<dbReference type="PANTHER" id="PTHR14523">
    <property type="entry name" value="UNCHARACTERIZED PROTEIN C17ORF53 HOMOLOG"/>
    <property type="match status" value="1"/>
</dbReference>
<dbReference type="InterPro" id="IPR058570">
    <property type="entry name" value="HROB_OB"/>
</dbReference>
<organism evidence="4 5">
    <name type="scientific">Ectocarpus siliculosus</name>
    <name type="common">Brown alga</name>
    <name type="synonym">Conferva siliculosa</name>
    <dbReference type="NCBI Taxonomy" id="2880"/>
    <lineage>
        <taxon>Eukaryota</taxon>
        <taxon>Sar</taxon>
        <taxon>Stramenopiles</taxon>
        <taxon>Ochrophyta</taxon>
        <taxon>PX clade</taxon>
        <taxon>Phaeophyceae</taxon>
        <taxon>Ectocarpales</taxon>
        <taxon>Ectocarpaceae</taxon>
        <taxon>Ectocarpus</taxon>
    </lineage>
</organism>
<feature type="region of interest" description="Disordered" evidence="1">
    <location>
        <begin position="18"/>
        <end position="50"/>
    </location>
</feature>